<dbReference type="Gene3D" id="1.10.10.60">
    <property type="entry name" value="Homeodomain-like"/>
    <property type="match status" value="2"/>
</dbReference>
<keyword evidence="2" id="KW-0238">DNA-binding</keyword>
<evidence type="ECO:0000313" key="5">
    <source>
        <dbReference type="EMBL" id="TDG72286.1"/>
    </source>
</evidence>
<dbReference type="RefSeq" id="WP_056945129.1">
    <property type="nucleotide sequence ID" value="NZ_PUFN01000017.1"/>
</dbReference>
<dbReference type="OrthoDB" id="247151at2"/>
<keyword evidence="3" id="KW-0804">Transcription</keyword>
<comment type="caution">
    <text evidence="5">The sequence shown here is derived from an EMBL/GenBank/DDBJ whole genome shotgun (WGS) entry which is preliminary data.</text>
</comment>
<feature type="domain" description="HTH araC/xylS-type" evidence="4">
    <location>
        <begin position="269"/>
        <end position="367"/>
    </location>
</feature>
<dbReference type="EMBL" id="PUFN01000017">
    <property type="protein sequence ID" value="TDG72286.1"/>
    <property type="molecule type" value="Genomic_DNA"/>
</dbReference>
<proteinExistence type="predicted"/>
<dbReference type="PANTHER" id="PTHR43280:SF28">
    <property type="entry name" value="HTH-TYPE TRANSCRIPTIONAL ACTIVATOR RHAS"/>
    <property type="match status" value="1"/>
</dbReference>
<dbReference type="SUPFAM" id="SSF46689">
    <property type="entry name" value="Homeodomain-like"/>
    <property type="match status" value="2"/>
</dbReference>
<evidence type="ECO:0000259" key="4">
    <source>
        <dbReference type="PROSITE" id="PS01124"/>
    </source>
</evidence>
<dbReference type="GO" id="GO:0003700">
    <property type="term" value="F:DNA-binding transcription factor activity"/>
    <property type="evidence" value="ECO:0007669"/>
    <property type="project" value="InterPro"/>
</dbReference>
<dbReference type="PROSITE" id="PS01124">
    <property type="entry name" value="HTH_ARAC_FAMILY_2"/>
    <property type="match status" value="1"/>
</dbReference>
<accession>A0A4V3A334</accession>
<evidence type="ECO:0000256" key="1">
    <source>
        <dbReference type="ARBA" id="ARBA00023015"/>
    </source>
</evidence>
<organism evidence="5 6">
    <name type="scientific">Companilactobacillus farciminis</name>
    <dbReference type="NCBI Taxonomy" id="1612"/>
    <lineage>
        <taxon>Bacteria</taxon>
        <taxon>Bacillati</taxon>
        <taxon>Bacillota</taxon>
        <taxon>Bacilli</taxon>
        <taxon>Lactobacillales</taxon>
        <taxon>Lactobacillaceae</taxon>
        <taxon>Companilactobacillus</taxon>
    </lineage>
</organism>
<sequence>MEIEKISQWFHEATNLSVFLYADSNHLSKVFKMTVAPNLSERLSNKILKDINSKITINLFAQIGSIASFRLEKTKVLIWATSTAINGNGAYADKVPLTDFNTFQAQLKIFYFALTKSEPIFTQQQLDLNDYGLLDRPNQRVESFNANKPSHNGYLAEQQMLLGVEHGNLKEFNKNYIAFMDKGNFGILASSDLRSKENITVAATTLFTRAAIRGGMYAESAYELSDECIKKTELKQNITNIYEYTRTIGERFVKNVALVKRNNIPSLIYRAQEYIYDNLTVVKNVDEIAQSVGSSKSYLMHLFKKTTGISIIEFLTSQKILSAKQLLLFTQLPIREISDTLGYENPSQLSRVFKSTTGQTPSQFRKNQDL</sequence>
<dbReference type="GO" id="GO:0043565">
    <property type="term" value="F:sequence-specific DNA binding"/>
    <property type="evidence" value="ECO:0007669"/>
    <property type="project" value="InterPro"/>
</dbReference>
<dbReference type="InterPro" id="IPR018062">
    <property type="entry name" value="HTH_AraC-typ_CS"/>
</dbReference>
<dbReference type="SMART" id="SM00342">
    <property type="entry name" value="HTH_ARAC"/>
    <property type="match status" value="1"/>
</dbReference>
<gene>
    <name evidence="5" type="ORF">C5L30_001097</name>
</gene>
<dbReference type="Proteomes" id="UP000295257">
    <property type="component" value="Unassembled WGS sequence"/>
</dbReference>
<evidence type="ECO:0000256" key="3">
    <source>
        <dbReference type="ARBA" id="ARBA00023163"/>
    </source>
</evidence>
<dbReference type="PANTHER" id="PTHR43280">
    <property type="entry name" value="ARAC-FAMILY TRANSCRIPTIONAL REGULATOR"/>
    <property type="match status" value="1"/>
</dbReference>
<evidence type="ECO:0000256" key="2">
    <source>
        <dbReference type="ARBA" id="ARBA00023125"/>
    </source>
</evidence>
<protein>
    <recommendedName>
        <fullName evidence="4">HTH araC/xylS-type domain-containing protein</fullName>
    </recommendedName>
</protein>
<dbReference type="PROSITE" id="PS00041">
    <property type="entry name" value="HTH_ARAC_FAMILY_1"/>
    <property type="match status" value="1"/>
</dbReference>
<dbReference type="InterPro" id="IPR009057">
    <property type="entry name" value="Homeodomain-like_sf"/>
</dbReference>
<dbReference type="AlphaFoldDB" id="A0A4V3A334"/>
<evidence type="ECO:0000313" key="6">
    <source>
        <dbReference type="Proteomes" id="UP000295257"/>
    </source>
</evidence>
<keyword evidence="1" id="KW-0805">Transcription regulation</keyword>
<name>A0A4V3A334_9LACO</name>
<reference evidence="5 6" key="1">
    <citation type="journal article" date="2019" name="Appl. Microbiol. Biotechnol.">
        <title>Uncovering carbohydrate metabolism through a genotype-phenotype association study of 56 lactic acid bacteria genomes.</title>
        <authorList>
            <person name="Buron-Moles G."/>
            <person name="Chailyan A."/>
            <person name="Dolejs I."/>
            <person name="Forster J."/>
            <person name="Miks M.H."/>
        </authorList>
    </citation>
    <scope>NUCLEOTIDE SEQUENCE [LARGE SCALE GENOMIC DNA]</scope>
    <source>
        <strain evidence="5 6">ATCC 29644</strain>
    </source>
</reference>
<dbReference type="InterPro" id="IPR018060">
    <property type="entry name" value="HTH_AraC"/>
</dbReference>
<dbReference type="Pfam" id="PF12833">
    <property type="entry name" value="HTH_18"/>
    <property type="match status" value="1"/>
</dbReference>
<keyword evidence="6" id="KW-1185">Reference proteome</keyword>